<evidence type="ECO:0000313" key="2">
    <source>
        <dbReference type="Proteomes" id="UP000192050"/>
    </source>
</evidence>
<dbReference type="RefSeq" id="WP_009887146.1">
    <property type="nucleotide sequence ID" value="NZ_CP015363.1"/>
</dbReference>
<evidence type="ECO:0000313" key="1">
    <source>
        <dbReference type="EMBL" id="ARD84071.1"/>
    </source>
</evidence>
<dbReference type="EMBL" id="CP015363">
    <property type="protein sequence ID" value="ARD84071.1"/>
    <property type="molecule type" value="Genomic_DNA"/>
</dbReference>
<organism evidence="1 2">
    <name type="scientific">Ferroplasma acidiphilum</name>
    <dbReference type="NCBI Taxonomy" id="74969"/>
    <lineage>
        <taxon>Archaea</taxon>
        <taxon>Methanobacteriati</taxon>
        <taxon>Thermoplasmatota</taxon>
        <taxon>Thermoplasmata</taxon>
        <taxon>Thermoplasmatales</taxon>
        <taxon>Ferroplasmaceae</taxon>
        <taxon>Ferroplasma</taxon>
    </lineage>
</organism>
<accession>A0A1V0N1V9</accession>
<keyword evidence="2" id="KW-1185">Reference proteome</keyword>
<sequence>MKTKDREFNGKNIDLDKLSNVVEQYFQNEKFKTQLGKHPNGTLIQATKEGLLRSIAGMDRSYSITISGTPDNVKISIGMGKWLQNLGVAAIESFLLTPELAFFEVPESLWGFEIEDKFWKYIENQIDLGIQ</sequence>
<dbReference type="OrthoDB" id="55635at2157"/>
<reference evidence="1 2" key="1">
    <citation type="submission" date="2011-10" db="EMBL/GenBank/DDBJ databases">
        <title>Metabolic and evolutionary patterns in the extreme acidophile Ferroplasma acidiphilum.</title>
        <authorList>
            <person name="Golyshina O.V."/>
            <person name="Kozyavkin S.A."/>
            <person name="Tatusov R.L."/>
            <person name="Slesarev A.I."/>
            <person name="Golyshin P.N."/>
        </authorList>
    </citation>
    <scope>NUCLEOTIDE SEQUENCE [LARGE SCALE GENOMIC DNA]</scope>
    <source>
        <strain evidence="2">Y</strain>
    </source>
</reference>
<dbReference type="KEGG" id="fai:FAD_0140"/>
<dbReference type="STRING" id="74969.FAD_0140"/>
<proteinExistence type="predicted"/>
<dbReference type="AlphaFoldDB" id="A0A1V0N1V9"/>
<dbReference type="Proteomes" id="UP000192050">
    <property type="component" value="Chromosome"/>
</dbReference>
<dbReference type="GeneID" id="16025285"/>
<protein>
    <submittedName>
        <fullName evidence="1">Uncharacterized protein</fullName>
    </submittedName>
</protein>
<gene>
    <name evidence="1" type="ORF">FAD_0140</name>
</gene>
<name>A0A1V0N1V9_9ARCH</name>